<dbReference type="Gene3D" id="2.30.130.40">
    <property type="entry name" value="LON domain-like"/>
    <property type="match status" value="1"/>
</dbReference>
<evidence type="ECO:0000313" key="3">
    <source>
        <dbReference type="Proteomes" id="UP000019460"/>
    </source>
</evidence>
<name>W9V653_9GAMM</name>
<proteinExistence type="predicted"/>
<dbReference type="PATRIC" id="fig|1249627.3.peg.2227"/>
<dbReference type="GO" id="GO:0008233">
    <property type="term" value="F:peptidase activity"/>
    <property type="evidence" value="ECO:0007669"/>
    <property type="project" value="UniProtKB-KW"/>
</dbReference>
<reference evidence="2 3" key="1">
    <citation type="submission" date="2012-11" db="EMBL/GenBank/DDBJ databases">
        <title>Genome assembly of Thiorhodococcus sp. AK35.</title>
        <authorList>
            <person name="Nupur N."/>
            <person name="Khatri I."/>
            <person name="Subramanian S."/>
            <person name="Pinnaka A."/>
        </authorList>
    </citation>
    <scope>NUCLEOTIDE SEQUENCE [LARGE SCALE GENOMIC DNA]</scope>
    <source>
        <strain evidence="2 3">AK35</strain>
    </source>
</reference>
<dbReference type="SMART" id="SM00464">
    <property type="entry name" value="LON"/>
    <property type="match status" value="1"/>
</dbReference>
<accession>W9V653</accession>
<dbReference type="Pfam" id="PF02190">
    <property type="entry name" value="LON_substr_bdg"/>
    <property type="match status" value="1"/>
</dbReference>
<dbReference type="AlphaFoldDB" id="W9V653"/>
<keyword evidence="2" id="KW-0378">Hydrolase</keyword>
<evidence type="ECO:0000313" key="2">
    <source>
        <dbReference type="EMBL" id="EXJ15038.1"/>
    </source>
</evidence>
<evidence type="ECO:0000259" key="1">
    <source>
        <dbReference type="PROSITE" id="PS51787"/>
    </source>
</evidence>
<keyword evidence="3" id="KW-1185">Reference proteome</keyword>
<dbReference type="InterPro" id="IPR015947">
    <property type="entry name" value="PUA-like_sf"/>
</dbReference>
<dbReference type="Gene3D" id="1.20.58.1480">
    <property type="match status" value="1"/>
</dbReference>
<keyword evidence="2" id="KW-0645">Protease</keyword>
<gene>
    <name evidence="2" type="ORF">D779_1907</name>
</gene>
<dbReference type="EMBL" id="AONC01000030">
    <property type="protein sequence ID" value="EXJ15038.1"/>
    <property type="molecule type" value="Genomic_DNA"/>
</dbReference>
<sequence>MRRIGVRIRPLEHIMTRNPFFPKFTDLPSDLAVFPLAGAVVMPGVQLPLNIFEPRYLNMVGDALASDHLIGMVQPTSETMAEETPEIHRVGCAGRITSYSETSDGRIVLVLTGVCRFQVRAEIEGRKGYRRASVDWERFAADYHSETQKIPDRSGFLSSLRSYCTLRGVEIPWEDLEKMSDSELINLLCAHLPLSPEDKQALIETLSTLERAALMRGLLDMASASSMRVAEHRH</sequence>
<comment type="caution">
    <text evidence="2">The sequence shown here is derived from an EMBL/GenBank/DDBJ whole genome shotgun (WGS) entry which is preliminary data.</text>
</comment>
<dbReference type="eggNOG" id="COG2802">
    <property type="taxonomic scope" value="Bacteria"/>
</dbReference>
<dbReference type="InterPro" id="IPR046336">
    <property type="entry name" value="Lon_prtase_N_sf"/>
</dbReference>
<dbReference type="PROSITE" id="PS51787">
    <property type="entry name" value="LON_N"/>
    <property type="match status" value="1"/>
</dbReference>
<dbReference type="InterPro" id="IPR003111">
    <property type="entry name" value="Lon_prtase_N"/>
</dbReference>
<dbReference type="PANTHER" id="PTHR46732:SF8">
    <property type="entry name" value="ATP-DEPENDENT PROTEASE LA (LON) DOMAIN PROTEIN"/>
    <property type="match status" value="1"/>
</dbReference>
<dbReference type="GO" id="GO:0006508">
    <property type="term" value="P:proteolysis"/>
    <property type="evidence" value="ECO:0007669"/>
    <property type="project" value="UniProtKB-KW"/>
</dbReference>
<dbReference type="STRING" id="1249627.D779_1907"/>
<dbReference type="SUPFAM" id="SSF88697">
    <property type="entry name" value="PUA domain-like"/>
    <property type="match status" value="1"/>
</dbReference>
<dbReference type="PANTHER" id="PTHR46732">
    <property type="entry name" value="ATP-DEPENDENT PROTEASE LA (LON) DOMAIN PROTEIN"/>
    <property type="match status" value="1"/>
</dbReference>
<dbReference type="Proteomes" id="UP000019460">
    <property type="component" value="Unassembled WGS sequence"/>
</dbReference>
<protein>
    <submittedName>
        <fullName evidence="2">Putative Lon protease</fullName>
    </submittedName>
</protein>
<organism evidence="2 3">
    <name type="scientific">Imhoffiella purpurea</name>
    <dbReference type="NCBI Taxonomy" id="1249627"/>
    <lineage>
        <taxon>Bacteria</taxon>
        <taxon>Pseudomonadati</taxon>
        <taxon>Pseudomonadota</taxon>
        <taxon>Gammaproteobacteria</taxon>
        <taxon>Chromatiales</taxon>
        <taxon>Chromatiaceae</taxon>
        <taxon>Imhoffiella</taxon>
    </lineage>
</organism>
<feature type="domain" description="Lon N-terminal" evidence="1">
    <location>
        <begin position="31"/>
        <end position="223"/>
    </location>
</feature>